<evidence type="ECO:0000313" key="8">
    <source>
        <dbReference type="EMBL" id="MFC3853300.1"/>
    </source>
</evidence>
<comment type="caution">
    <text evidence="8">The sequence shown here is derived from an EMBL/GenBank/DDBJ whole genome shotgun (WGS) entry which is preliminary data.</text>
</comment>
<evidence type="ECO:0000256" key="2">
    <source>
        <dbReference type="ARBA" id="ARBA00022741"/>
    </source>
</evidence>
<keyword evidence="9" id="KW-1185">Reference proteome</keyword>
<dbReference type="Gene3D" id="3.40.50.300">
    <property type="entry name" value="P-loop containing nucleotide triphosphate hydrolases"/>
    <property type="match status" value="1"/>
</dbReference>
<dbReference type="RefSeq" id="WP_380696324.1">
    <property type="nucleotide sequence ID" value="NZ_JBHRYR010000003.1"/>
</dbReference>
<dbReference type="PANTHER" id="PTHR43499:SF1">
    <property type="entry name" value="ABC TRANSPORTER I FAMILY MEMBER 1"/>
    <property type="match status" value="1"/>
</dbReference>
<dbReference type="PROSITE" id="PS50893">
    <property type="entry name" value="ABC_TRANSPORTER_2"/>
    <property type="match status" value="1"/>
</dbReference>
<feature type="domain" description="ABC transporter" evidence="7">
    <location>
        <begin position="8"/>
        <end position="206"/>
    </location>
</feature>
<dbReference type="NCBIfam" id="TIGR01189">
    <property type="entry name" value="ccmA"/>
    <property type="match status" value="1"/>
</dbReference>
<evidence type="ECO:0000256" key="5">
    <source>
        <dbReference type="ARBA" id="ARBA00022967"/>
    </source>
</evidence>
<protein>
    <submittedName>
        <fullName evidence="8">Cytochrome c biogenesis heme-transporting ATPase CcmA</fullName>
    </submittedName>
</protein>
<dbReference type="InterPro" id="IPR027417">
    <property type="entry name" value="P-loop_NTPase"/>
</dbReference>
<dbReference type="InterPro" id="IPR003593">
    <property type="entry name" value="AAA+_ATPase"/>
</dbReference>
<dbReference type="NCBIfam" id="NF010061">
    <property type="entry name" value="PRK13538.1"/>
    <property type="match status" value="1"/>
</dbReference>
<evidence type="ECO:0000256" key="6">
    <source>
        <dbReference type="ARBA" id="ARBA00023136"/>
    </source>
</evidence>
<keyword evidence="6" id="KW-0472">Membrane</keyword>
<evidence type="ECO:0000256" key="1">
    <source>
        <dbReference type="ARBA" id="ARBA00022448"/>
    </source>
</evidence>
<dbReference type="SMART" id="SM00382">
    <property type="entry name" value="AAA"/>
    <property type="match status" value="1"/>
</dbReference>
<organism evidence="8 9">
    <name type="scientific">Saccharospirillum mangrovi</name>
    <dbReference type="NCBI Taxonomy" id="2161747"/>
    <lineage>
        <taxon>Bacteria</taxon>
        <taxon>Pseudomonadati</taxon>
        <taxon>Pseudomonadota</taxon>
        <taxon>Gammaproteobacteria</taxon>
        <taxon>Oceanospirillales</taxon>
        <taxon>Saccharospirillaceae</taxon>
        <taxon>Saccharospirillum</taxon>
    </lineage>
</organism>
<keyword evidence="1" id="KW-0813">Transport</keyword>
<dbReference type="SUPFAM" id="SSF52540">
    <property type="entry name" value="P-loop containing nucleoside triphosphate hydrolases"/>
    <property type="match status" value="1"/>
</dbReference>
<name>A0ABV7ZYR7_9GAMM</name>
<dbReference type="PANTHER" id="PTHR43499">
    <property type="entry name" value="ABC TRANSPORTER I FAMILY MEMBER 1"/>
    <property type="match status" value="1"/>
</dbReference>
<evidence type="ECO:0000256" key="3">
    <source>
        <dbReference type="ARBA" id="ARBA00022748"/>
    </source>
</evidence>
<keyword evidence="4" id="KW-0067">ATP-binding</keyword>
<keyword evidence="3" id="KW-0201">Cytochrome c-type biogenesis</keyword>
<evidence type="ECO:0000313" key="9">
    <source>
        <dbReference type="Proteomes" id="UP001595617"/>
    </source>
</evidence>
<dbReference type="Proteomes" id="UP001595617">
    <property type="component" value="Unassembled WGS sequence"/>
</dbReference>
<dbReference type="PROSITE" id="PS00211">
    <property type="entry name" value="ABC_TRANSPORTER_1"/>
    <property type="match status" value="1"/>
</dbReference>
<evidence type="ECO:0000259" key="7">
    <source>
        <dbReference type="PROSITE" id="PS50893"/>
    </source>
</evidence>
<accession>A0ABV7ZYR7</accession>
<proteinExistence type="predicted"/>
<keyword evidence="5" id="KW-1278">Translocase</keyword>
<dbReference type="InterPro" id="IPR003439">
    <property type="entry name" value="ABC_transporter-like_ATP-bd"/>
</dbReference>
<dbReference type="InterPro" id="IPR005895">
    <property type="entry name" value="ABC_transptr_haem_export_CcmA"/>
</dbReference>
<dbReference type="Pfam" id="PF00005">
    <property type="entry name" value="ABC_tran"/>
    <property type="match status" value="1"/>
</dbReference>
<evidence type="ECO:0000256" key="4">
    <source>
        <dbReference type="ARBA" id="ARBA00022840"/>
    </source>
</evidence>
<dbReference type="InterPro" id="IPR017871">
    <property type="entry name" value="ABC_transporter-like_CS"/>
</dbReference>
<reference evidence="9" key="1">
    <citation type="journal article" date="2019" name="Int. J. Syst. Evol. Microbiol.">
        <title>The Global Catalogue of Microorganisms (GCM) 10K type strain sequencing project: providing services to taxonomists for standard genome sequencing and annotation.</title>
        <authorList>
            <consortium name="The Broad Institute Genomics Platform"/>
            <consortium name="The Broad Institute Genome Sequencing Center for Infectious Disease"/>
            <person name="Wu L."/>
            <person name="Ma J."/>
        </authorList>
    </citation>
    <scope>NUCLEOTIDE SEQUENCE [LARGE SCALE GENOMIC DNA]</scope>
    <source>
        <strain evidence="9">IBRC 10765</strain>
    </source>
</reference>
<keyword evidence="2" id="KW-0547">Nucleotide-binding</keyword>
<dbReference type="EMBL" id="JBHRYR010000003">
    <property type="protein sequence ID" value="MFC3853300.1"/>
    <property type="molecule type" value="Genomic_DNA"/>
</dbReference>
<gene>
    <name evidence="8" type="primary">ccmA</name>
    <name evidence="8" type="ORF">ACFOOG_10695</name>
</gene>
<sequence length="206" mass="22053">MPLNTLALQASDLSCERDDRHLFSDLTFSLSWGECVRVLGPNGAGKTTLLRGLVGLNHYVDGAMRWSASVDGRPPFLYSGHKTGVSAHLTVAENLRYLVGLSGVVLTDAQVDEALASVGLTGFDDSLGSELSAGQQRRIALAQLYVEGMPRCWVLDEPFVALDKKGVAELERHLARHCALGGAVLLTTHHEPTALAPRPLMLQGAA</sequence>